<dbReference type="AlphaFoldDB" id="A0A2P4Q2U3"/>
<keyword evidence="1" id="KW-0472">Membrane</keyword>
<dbReference type="Proteomes" id="UP000018888">
    <property type="component" value="Unassembled WGS sequence"/>
</dbReference>
<keyword evidence="1" id="KW-0812">Transmembrane</keyword>
<keyword evidence="1" id="KW-1133">Transmembrane helix</keyword>
<evidence type="ECO:0000313" key="3">
    <source>
        <dbReference type="Proteomes" id="UP000018888"/>
    </source>
</evidence>
<protein>
    <submittedName>
        <fullName evidence="2">Uncharacterized protein</fullName>
    </submittedName>
</protein>
<name>A0A2P4Q2U3_RHIID</name>
<feature type="transmembrane region" description="Helical" evidence="1">
    <location>
        <begin position="54"/>
        <end position="70"/>
    </location>
</feature>
<organism evidence="2 3">
    <name type="scientific">Rhizophagus irregularis (strain DAOM 181602 / DAOM 197198 / MUCL 43194)</name>
    <name type="common">Arbuscular mycorrhizal fungus</name>
    <name type="synonym">Glomus intraradices</name>
    <dbReference type="NCBI Taxonomy" id="747089"/>
    <lineage>
        <taxon>Eukaryota</taxon>
        <taxon>Fungi</taxon>
        <taxon>Fungi incertae sedis</taxon>
        <taxon>Mucoromycota</taxon>
        <taxon>Glomeromycotina</taxon>
        <taxon>Glomeromycetes</taxon>
        <taxon>Glomerales</taxon>
        <taxon>Glomeraceae</taxon>
        <taxon>Rhizophagus</taxon>
    </lineage>
</organism>
<reference evidence="2 3" key="1">
    <citation type="journal article" date="2013" name="Proc. Natl. Acad. Sci. U.S.A.">
        <title>Genome of an arbuscular mycorrhizal fungus provides insight into the oldest plant symbiosis.</title>
        <authorList>
            <person name="Tisserant E."/>
            <person name="Malbreil M."/>
            <person name="Kuo A."/>
            <person name="Kohler A."/>
            <person name="Symeonidi A."/>
            <person name="Balestrini R."/>
            <person name="Charron P."/>
            <person name="Duensing N."/>
            <person name="Frei Dit Frey N."/>
            <person name="Gianinazzi-Pearson V."/>
            <person name="Gilbert L.B."/>
            <person name="Handa Y."/>
            <person name="Herr J.R."/>
            <person name="Hijri M."/>
            <person name="Koul R."/>
            <person name="Kawaguchi M."/>
            <person name="Krajinski F."/>
            <person name="Lammers P.J."/>
            <person name="Masclaux F.G."/>
            <person name="Murat C."/>
            <person name="Morin E."/>
            <person name="Ndikumana S."/>
            <person name="Pagni M."/>
            <person name="Petitpierre D."/>
            <person name="Requena N."/>
            <person name="Rosikiewicz P."/>
            <person name="Riley R."/>
            <person name="Saito K."/>
            <person name="San Clemente H."/>
            <person name="Shapiro H."/>
            <person name="van Tuinen D."/>
            <person name="Becard G."/>
            <person name="Bonfante P."/>
            <person name="Paszkowski U."/>
            <person name="Shachar-Hill Y.Y."/>
            <person name="Tuskan G.A."/>
            <person name="Young P.W."/>
            <person name="Sanders I.R."/>
            <person name="Henrissat B."/>
            <person name="Rensing S.A."/>
            <person name="Grigoriev I.V."/>
            <person name="Corradi N."/>
            <person name="Roux C."/>
            <person name="Martin F."/>
        </authorList>
    </citation>
    <scope>NUCLEOTIDE SEQUENCE [LARGE SCALE GENOMIC DNA]</scope>
    <source>
        <strain evidence="2 3">DAOM 197198</strain>
    </source>
</reference>
<proteinExistence type="predicted"/>
<dbReference type="EMBL" id="AUPC02000102">
    <property type="protein sequence ID" value="POG71940.1"/>
    <property type="molecule type" value="Genomic_DNA"/>
</dbReference>
<feature type="transmembrane region" description="Helical" evidence="1">
    <location>
        <begin position="21"/>
        <end position="39"/>
    </location>
</feature>
<evidence type="ECO:0000313" key="2">
    <source>
        <dbReference type="EMBL" id="POG71940.1"/>
    </source>
</evidence>
<sequence length="71" mass="8435">MSKVLQYCLKNSMSGKSQRTITILFVYKLFLIQLSNFHASEDKPRKPLIPKKRKLYFLGFFLVFCIVIKYL</sequence>
<evidence type="ECO:0000256" key="1">
    <source>
        <dbReference type="SAM" id="Phobius"/>
    </source>
</evidence>
<keyword evidence="3" id="KW-1185">Reference proteome</keyword>
<accession>A0A2P4Q2U3</accession>
<reference evidence="2 3" key="2">
    <citation type="journal article" date="2018" name="New Phytol.">
        <title>High intraspecific genome diversity in the model arbuscular mycorrhizal symbiont Rhizophagus irregularis.</title>
        <authorList>
            <person name="Chen E.C.H."/>
            <person name="Morin E."/>
            <person name="Beaudet D."/>
            <person name="Noel J."/>
            <person name="Yildirir G."/>
            <person name="Ndikumana S."/>
            <person name="Charron P."/>
            <person name="St-Onge C."/>
            <person name="Giorgi J."/>
            <person name="Kruger M."/>
            <person name="Marton T."/>
            <person name="Ropars J."/>
            <person name="Grigoriev I.V."/>
            <person name="Hainaut M."/>
            <person name="Henrissat B."/>
            <person name="Roux C."/>
            <person name="Martin F."/>
            <person name="Corradi N."/>
        </authorList>
    </citation>
    <scope>NUCLEOTIDE SEQUENCE [LARGE SCALE GENOMIC DNA]</scope>
    <source>
        <strain evidence="2 3">DAOM 197198</strain>
    </source>
</reference>
<comment type="caution">
    <text evidence="2">The sequence shown here is derived from an EMBL/GenBank/DDBJ whole genome shotgun (WGS) entry which is preliminary data.</text>
</comment>
<gene>
    <name evidence="2" type="ORF">GLOIN_2v1601547</name>
</gene>